<dbReference type="Gene3D" id="2.60.120.620">
    <property type="entry name" value="q2cbj1_9rhob like domain"/>
    <property type="match status" value="1"/>
</dbReference>
<keyword evidence="3" id="KW-1185">Reference proteome</keyword>
<name>A0ABR1L3F4_9PEZI</name>
<feature type="region of interest" description="Disordered" evidence="1">
    <location>
        <begin position="1"/>
        <end position="26"/>
    </location>
</feature>
<keyword evidence="2" id="KW-0560">Oxidoreductase</keyword>
<protein>
    <submittedName>
        <fullName evidence="2">Phytanoyl-CoA dioxygenase family protein</fullName>
    </submittedName>
</protein>
<dbReference type="PANTHER" id="PTHR40470:SF1">
    <property type="entry name" value="PHYTANOYL-COA DIOXYGENASE FAMILY PROTEIN (AFU_ORTHOLOGUE AFUA_2G15850)"/>
    <property type="match status" value="1"/>
</dbReference>
<accession>A0ABR1L3F4</accession>
<dbReference type="Pfam" id="PF05721">
    <property type="entry name" value="PhyH"/>
    <property type="match status" value="1"/>
</dbReference>
<evidence type="ECO:0000256" key="1">
    <source>
        <dbReference type="SAM" id="MobiDB-lite"/>
    </source>
</evidence>
<dbReference type="GO" id="GO:0051213">
    <property type="term" value="F:dioxygenase activity"/>
    <property type="evidence" value="ECO:0007669"/>
    <property type="project" value="UniProtKB-KW"/>
</dbReference>
<gene>
    <name evidence="2" type="ORF">IWZ03DRAFT_19507</name>
</gene>
<organism evidence="2 3">
    <name type="scientific">Phyllosticta citriasiana</name>
    <dbReference type="NCBI Taxonomy" id="595635"/>
    <lineage>
        <taxon>Eukaryota</taxon>
        <taxon>Fungi</taxon>
        <taxon>Dikarya</taxon>
        <taxon>Ascomycota</taxon>
        <taxon>Pezizomycotina</taxon>
        <taxon>Dothideomycetes</taxon>
        <taxon>Dothideomycetes incertae sedis</taxon>
        <taxon>Botryosphaeriales</taxon>
        <taxon>Phyllostictaceae</taxon>
        <taxon>Phyllosticta</taxon>
    </lineage>
</organism>
<keyword evidence="2" id="KW-0223">Dioxygenase</keyword>
<dbReference type="PANTHER" id="PTHR40470">
    <property type="entry name" value="PHYTANOYL-COA DIOXYGENASE FAMILY PROTEIN (AFU_ORTHOLOGUE AFUA_2G15850)"/>
    <property type="match status" value="1"/>
</dbReference>
<dbReference type="Proteomes" id="UP001363622">
    <property type="component" value="Unassembled WGS sequence"/>
</dbReference>
<proteinExistence type="predicted"/>
<dbReference type="EMBL" id="JBBPHU010000001">
    <property type="protein sequence ID" value="KAK7524171.1"/>
    <property type="molecule type" value="Genomic_DNA"/>
</dbReference>
<feature type="compositionally biased region" description="Low complexity" evidence="1">
    <location>
        <begin position="1"/>
        <end position="21"/>
    </location>
</feature>
<reference evidence="2 3" key="1">
    <citation type="submission" date="2024-04" db="EMBL/GenBank/DDBJ databases">
        <title>Phyllosticta paracitricarpa is synonymous to the EU quarantine fungus P. citricarpa based on phylogenomic analyses.</title>
        <authorList>
            <consortium name="Lawrence Berkeley National Laboratory"/>
            <person name="Van Ingen-Buijs V.A."/>
            <person name="Van Westerhoven A.C."/>
            <person name="Haridas S."/>
            <person name="Skiadas P."/>
            <person name="Martin F."/>
            <person name="Groenewald J.Z."/>
            <person name="Crous P.W."/>
            <person name="Seidl M.F."/>
        </authorList>
    </citation>
    <scope>NUCLEOTIDE SEQUENCE [LARGE SCALE GENOMIC DNA]</scope>
    <source>
        <strain evidence="2 3">CBS 123371</strain>
    </source>
</reference>
<evidence type="ECO:0000313" key="2">
    <source>
        <dbReference type="EMBL" id="KAK7524171.1"/>
    </source>
</evidence>
<evidence type="ECO:0000313" key="3">
    <source>
        <dbReference type="Proteomes" id="UP001363622"/>
    </source>
</evidence>
<comment type="caution">
    <text evidence="2">The sequence shown here is derived from an EMBL/GenBank/DDBJ whole genome shotgun (WGS) entry which is preliminary data.</text>
</comment>
<sequence>MATETTTAVTANSTTATVATNDEPTLPTPSALRAALSTDGFVIIRSLLSPTKLASLRAATTSTIALARSGAWPHIRTVPKQFPPWPSTPPSDGAGIWGVQHLLHPDLPGHDAYASAYFDAGVMGVARALLSGNDADSDAALTDDDLVLELWNLLVGVTGRDFELRWHRDDVPASLDAAGEARALGLDERGNKHATPAHAQWNLALYDDESLVVVPGSHRRPRTDEERAADPFAPDLSGMRHVRLGPGDVVFYDNNILHRGVYRKGVERATLHGSVGVVGRTRQRARNVLQHGVGAWVDRCDFGALEPDVRARAESMRQRLVLMGREAGDVGFYSKDE</sequence>
<dbReference type="InterPro" id="IPR008775">
    <property type="entry name" value="Phytyl_CoA_dOase-like"/>
</dbReference>
<dbReference type="SUPFAM" id="SSF51197">
    <property type="entry name" value="Clavaminate synthase-like"/>
    <property type="match status" value="1"/>
</dbReference>